<keyword evidence="3 4" id="KW-0597">Phosphoprotein</keyword>
<dbReference type="OMA" id="DNPMNME"/>
<dbReference type="GO" id="GO:0004673">
    <property type="term" value="F:protein histidine kinase activity"/>
    <property type="evidence" value="ECO:0007669"/>
    <property type="project" value="UniProtKB-EC"/>
</dbReference>
<dbReference type="SMART" id="SM00448">
    <property type="entry name" value="REC"/>
    <property type="match status" value="1"/>
</dbReference>
<evidence type="ECO:0000256" key="1">
    <source>
        <dbReference type="ARBA" id="ARBA00000085"/>
    </source>
</evidence>
<gene>
    <name evidence="6" type="ORF">KP509_13G004100</name>
</gene>
<feature type="domain" description="Response regulatory" evidence="5">
    <location>
        <begin position="27"/>
        <end position="151"/>
    </location>
</feature>
<evidence type="ECO:0000313" key="6">
    <source>
        <dbReference type="EMBL" id="KAH7420365.1"/>
    </source>
</evidence>
<dbReference type="AlphaFoldDB" id="A0A8T2TG23"/>
<dbReference type="SUPFAM" id="SSF52172">
    <property type="entry name" value="CheY-like"/>
    <property type="match status" value="1"/>
</dbReference>
<evidence type="ECO:0000313" key="7">
    <source>
        <dbReference type="Proteomes" id="UP000825935"/>
    </source>
</evidence>
<dbReference type="OrthoDB" id="303614at2759"/>
<feature type="modified residue" description="4-aspartylphosphate" evidence="4">
    <location>
        <position position="77"/>
    </location>
</feature>
<reference evidence="6" key="1">
    <citation type="submission" date="2021-08" db="EMBL/GenBank/DDBJ databases">
        <title>WGS assembly of Ceratopteris richardii.</title>
        <authorList>
            <person name="Marchant D.B."/>
            <person name="Chen G."/>
            <person name="Jenkins J."/>
            <person name="Shu S."/>
            <person name="Leebens-Mack J."/>
            <person name="Grimwood J."/>
            <person name="Schmutz J."/>
            <person name="Soltis P."/>
            <person name="Soltis D."/>
            <person name="Chen Z.-H."/>
        </authorList>
    </citation>
    <scope>NUCLEOTIDE SEQUENCE</scope>
    <source>
        <strain evidence="6">Whitten #5841</strain>
        <tissue evidence="6">Leaf</tissue>
    </source>
</reference>
<sequence length="154" mass="17078">MENVDGDESQPGREETGNLQNLLCGKKILVVDDNRVNRIVAAGALKKYGAHVECADSGKAAIAKLEPPHTFDACFMDIQMPEMDGFEATCNIRKLEEIAKESGKIWHVPILAMTADVIQATYDECVWCKMDGYVSQPIEEEQLYKAVSQVLSRT</sequence>
<proteinExistence type="predicted"/>
<accession>A0A8T2TG23</accession>
<evidence type="ECO:0000259" key="5">
    <source>
        <dbReference type="PROSITE" id="PS50110"/>
    </source>
</evidence>
<comment type="caution">
    <text evidence="6">The sequence shown here is derived from an EMBL/GenBank/DDBJ whole genome shotgun (WGS) entry which is preliminary data.</text>
</comment>
<dbReference type="EC" id="2.7.13.3" evidence="2"/>
<dbReference type="InterPro" id="IPR050956">
    <property type="entry name" value="2C_system_His_kinase"/>
</dbReference>
<protein>
    <recommendedName>
        <fullName evidence="2">histidine kinase</fullName>
        <ecNumber evidence="2">2.7.13.3</ecNumber>
    </recommendedName>
</protein>
<dbReference type="Gene3D" id="3.40.50.2300">
    <property type="match status" value="1"/>
</dbReference>
<keyword evidence="7" id="KW-1185">Reference proteome</keyword>
<dbReference type="CDD" id="cd17546">
    <property type="entry name" value="REC_hyHK_CKI1_RcsC-like"/>
    <property type="match status" value="1"/>
</dbReference>
<dbReference type="GO" id="GO:0000160">
    <property type="term" value="P:phosphorelay signal transduction system"/>
    <property type="evidence" value="ECO:0007669"/>
    <property type="project" value="InterPro"/>
</dbReference>
<evidence type="ECO:0000256" key="2">
    <source>
        <dbReference type="ARBA" id="ARBA00012438"/>
    </source>
</evidence>
<evidence type="ECO:0000256" key="4">
    <source>
        <dbReference type="PROSITE-ProRule" id="PRU00169"/>
    </source>
</evidence>
<dbReference type="Proteomes" id="UP000825935">
    <property type="component" value="Chromosome 13"/>
</dbReference>
<dbReference type="EMBL" id="CM035418">
    <property type="protein sequence ID" value="KAH7420365.1"/>
    <property type="molecule type" value="Genomic_DNA"/>
</dbReference>
<dbReference type="Pfam" id="PF00072">
    <property type="entry name" value="Response_reg"/>
    <property type="match status" value="1"/>
</dbReference>
<name>A0A8T2TG23_CERRI</name>
<organism evidence="6 7">
    <name type="scientific">Ceratopteris richardii</name>
    <name type="common">Triangle waterfern</name>
    <dbReference type="NCBI Taxonomy" id="49495"/>
    <lineage>
        <taxon>Eukaryota</taxon>
        <taxon>Viridiplantae</taxon>
        <taxon>Streptophyta</taxon>
        <taxon>Embryophyta</taxon>
        <taxon>Tracheophyta</taxon>
        <taxon>Polypodiopsida</taxon>
        <taxon>Polypodiidae</taxon>
        <taxon>Polypodiales</taxon>
        <taxon>Pteridineae</taxon>
        <taxon>Pteridaceae</taxon>
        <taxon>Parkerioideae</taxon>
        <taxon>Ceratopteris</taxon>
    </lineage>
</organism>
<dbReference type="PANTHER" id="PTHR43719:SF35">
    <property type="entry name" value="HISTIDINE KINASE 2"/>
    <property type="match status" value="1"/>
</dbReference>
<dbReference type="PANTHER" id="PTHR43719">
    <property type="entry name" value="TWO-COMPONENT HISTIDINE KINASE"/>
    <property type="match status" value="1"/>
</dbReference>
<dbReference type="PROSITE" id="PS50110">
    <property type="entry name" value="RESPONSE_REGULATORY"/>
    <property type="match status" value="1"/>
</dbReference>
<dbReference type="InterPro" id="IPR011006">
    <property type="entry name" value="CheY-like_superfamily"/>
</dbReference>
<dbReference type="InterPro" id="IPR001789">
    <property type="entry name" value="Sig_transdc_resp-reg_receiver"/>
</dbReference>
<comment type="catalytic activity">
    <reaction evidence="1">
        <text>ATP + protein L-histidine = ADP + protein N-phospho-L-histidine.</text>
        <dbReference type="EC" id="2.7.13.3"/>
    </reaction>
</comment>
<dbReference type="GO" id="GO:0005634">
    <property type="term" value="C:nucleus"/>
    <property type="evidence" value="ECO:0007669"/>
    <property type="project" value="TreeGrafter"/>
</dbReference>
<evidence type="ECO:0000256" key="3">
    <source>
        <dbReference type="ARBA" id="ARBA00022553"/>
    </source>
</evidence>